<evidence type="ECO:0000313" key="11">
    <source>
        <dbReference type="Proteomes" id="UP000238916"/>
    </source>
</evidence>
<keyword evidence="5" id="KW-0472">Membrane</keyword>
<reference evidence="11" key="1">
    <citation type="submission" date="2018-02" db="EMBL/GenBank/DDBJ databases">
        <authorList>
            <person name="Hausmann B."/>
        </authorList>
    </citation>
    <scope>NUCLEOTIDE SEQUENCE [LARGE SCALE GENOMIC DNA]</scope>
    <source>
        <strain evidence="11">Peat soil MAG SbF1</strain>
    </source>
</reference>
<proteinExistence type="inferred from homology"/>
<dbReference type="Gene3D" id="3.30.300.210">
    <property type="entry name" value="Nutrient germinant receptor protein C, domain 3"/>
    <property type="match status" value="1"/>
</dbReference>
<evidence type="ECO:0000256" key="4">
    <source>
        <dbReference type="ARBA" id="ARBA00022729"/>
    </source>
</evidence>
<evidence type="ECO:0000256" key="6">
    <source>
        <dbReference type="ARBA" id="ARBA00023139"/>
    </source>
</evidence>
<evidence type="ECO:0000259" key="8">
    <source>
        <dbReference type="Pfam" id="PF05504"/>
    </source>
</evidence>
<gene>
    <name evidence="10" type="ORF">SBF1_700015</name>
</gene>
<dbReference type="PANTHER" id="PTHR35789:SF1">
    <property type="entry name" value="SPORE GERMINATION PROTEIN B3"/>
    <property type="match status" value="1"/>
</dbReference>
<sequence>MEQKKVRRFAKISLLVILLQMFCWGCWDQRDVNNLDIITVLGFDRITDEDGLDKWQVSSFVMQAGKSENTGGGSGATEVKPELVWRGKGLTIPEAILDFSKRSPRFPFFADTYSVIIGERAAKERLLEIVDYLDRLREYRPGSFVMIAKGDAAPLFETEPEDAITVSRDLKDSAQNTADSTGIARGVKLMDFTSNLLSTDRDPVAPEIKLIKPKEKKGERLAGPPKAVLVEGLAVFKDDKWVGWLNKEEAVGYDLLTNKINKGDITIRAEKAGEYFTFLIEKSKPTLKATLNDEKLNIKVGIDVKGRIIEDNGVDLAPGEIDQVEHTLSEQIGAMAMHTIETVRGYGSDCLGFSEELHRYSPNDWKKIKSHWRDTYLNAKVDVEVNVSIENTGRLGQRLEMKK</sequence>
<dbReference type="EMBL" id="OMOF01000668">
    <property type="protein sequence ID" value="SPF53743.1"/>
    <property type="molecule type" value="Genomic_DNA"/>
</dbReference>
<name>A0A2U3LP95_9FIRM</name>
<keyword evidence="4" id="KW-0732">Signal</keyword>
<dbReference type="GO" id="GO:0009847">
    <property type="term" value="P:spore germination"/>
    <property type="evidence" value="ECO:0007669"/>
    <property type="project" value="InterPro"/>
</dbReference>
<evidence type="ECO:0000256" key="2">
    <source>
        <dbReference type="ARBA" id="ARBA00007886"/>
    </source>
</evidence>
<dbReference type="GO" id="GO:0016020">
    <property type="term" value="C:membrane"/>
    <property type="evidence" value="ECO:0007669"/>
    <property type="project" value="UniProtKB-SubCell"/>
</dbReference>
<feature type="domain" description="Spore germination protein N-terminal" evidence="9">
    <location>
        <begin position="28"/>
        <end position="210"/>
    </location>
</feature>
<comment type="similarity">
    <text evidence="2">Belongs to the GerABKC lipoprotein family.</text>
</comment>
<dbReference type="InterPro" id="IPR038501">
    <property type="entry name" value="Spore_GerAC_C_sf"/>
</dbReference>
<dbReference type="PANTHER" id="PTHR35789">
    <property type="entry name" value="SPORE GERMINATION PROTEIN B3"/>
    <property type="match status" value="1"/>
</dbReference>
<evidence type="ECO:0000256" key="1">
    <source>
        <dbReference type="ARBA" id="ARBA00004635"/>
    </source>
</evidence>
<keyword evidence="3" id="KW-0309">Germination</keyword>
<dbReference type="Pfam" id="PF05504">
    <property type="entry name" value="Spore_GerAC"/>
    <property type="match status" value="1"/>
</dbReference>
<dbReference type="InterPro" id="IPR046953">
    <property type="entry name" value="Spore_GerAC-like_C"/>
</dbReference>
<organism evidence="10 11">
    <name type="scientific">Candidatus Desulfosporosinus infrequens</name>
    <dbReference type="NCBI Taxonomy" id="2043169"/>
    <lineage>
        <taxon>Bacteria</taxon>
        <taxon>Bacillati</taxon>
        <taxon>Bacillota</taxon>
        <taxon>Clostridia</taxon>
        <taxon>Eubacteriales</taxon>
        <taxon>Desulfitobacteriaceae</taxon>
        <taxon>Desulfosporosinus</taxon>
    </lineage>
</organism>
<keyword evidence="7" id="KW-0449">Lipoprotein</keyword>
<evidence type="ECO:0000256" key="5">
    <source>
        <dbReference type="ARBA" id="ARBA00023136"/>
    </source>
</evidence>
<dbReference type="InterPro" id="IPR008844">
    <property type="entry name" value="Spore_GerAC-like"/>
</dbReference>
<dbReference type="Proteomes" id="UP000238916">
    <property type="component" value="Unassembled WGS sequence"/>
</dbReference>
<feature type="domain" description="Spore germination GerAC-like C-terminal" evidence="8">
    <location>
        <begin position="231"/>
        <end position="393"/>
    </location>
</feature>
<evidence type="ECO:0000256" key="3">
    <source>
        <dbReference type="ARBA" id="ARBA00022544"/>
    </source>
</evidence>
<protein>
    <submittedName>
        <fullName evidence="10">Putative Germination protein, Ger(X)C family</fullName>
    </submittedName>
</protein>
<dbReference type="NCBIfam" id="TIGR02887">
    <property type="entry name" value="spore_ger_x_C"/>
    <property type="match status" value="1"/>
</dbReference>
<accession>A0A2U3LP95</accession>
<evidence type="ECO:0000313" key="10">
    <source>
        <dbReference type="EMBL" id="SPF53743.1"/>
    </source>
</evidence>
<dbReference type="Pfam" id="PF25198">
    <property type="entry name" value="Spore_GerAC_N"/>
    <property type="match status" value="1"/>
</dbReference>
<dbReference type="AlphaFoldDB" id="A0A2U3LP95"/>
<keyword evidence="6" id="KW-0564">Palmitate</keyword>
<dbReference type="InterPro" id="IPR057336">
    <property type="entry name" value="GerAC_N"/>
</dbReference>
<evidence type="ECO:0000259" key="9">
    <source>
        <dbReference type="Pfam" id="PF25198"/>
    </source>
</evidence>
<comment type="subcellular location">
    <subcellularLocation>
        <location evidence="1">Membrane</location>
        <topology evidence="1">Lipid-anchor</topology>
    </subcellularLocation>
</comment>
<evidence type="ECO:0000256" key="7">
    <source>
        <dbReference type="ARBA" id="ARBA00023288"/>
    </source>
</evidence>
<dbReference type="OrthoDB" id="9816067at2"/>